<dbReference type="EMBL" id="NMQI01000031">
    <property type="protein sequence ID" value="PMB48314.1"/>
    <property type="molecule type" value="Genomic_DNA"/>
</dbReference>
<sequence>MIALPLFIQFLLVLAAGYLIYRYRQIEKRLRGVIPSPAPELVADITQDYELPSMQALALQTLQTRLEAEGFRPAFLITFANSVVPHHLILLSDDRYVWAEAVADGEKVVPVVVFYTIMEDGYCIITTSPYGRPVDAPLLLARNAYDVTAAVQHQRLQVMQMSQQHGAPQTIETFADFVRLYDVFRTWHVVNLHRATAQMMRWHQIRVGIALMSVCILAVFTVVSQLVGITSAESYGTITALIGMLILALVYNVNNRLDRHAMIATAVDADVNKPPSLWATATASKKKERRA</sequence>
<feature type="transmembrane region" description="Helical" evidence="1">
    <location>
        <begin position="235"/>
        <end position="253"/>
    </location>
</feature>
<keyword evidence="1" id="KW-0472">Membrane</keyword>
<keyword evidence="1" id="KW-0812">Transmembrane</keyword>
<keyword evidence="1" id="KW-1133">Transmembrane helix</keyword>
<name>A0A2N6MNF5_9CYAN</name>
<dbReference type="AlphaFoldDB" id="A0A2N6MNF5"/>
<protein>
    <submittedName>
        <fullName evidence="2">Uncharacterized protein</fullName>
    </submittedName>
</protein>
<reference evidence="2 3" key="1">
    <citation type="submission" date="2017-07" db="EMBL/GenBank/DDBJ databases">
        <title>Genomes of Fischerella (Mastigocladus) sp. strains.</title>
        <authorList>
            <person name="Miller S.R."/>
        </authorList>
    </citation>
    <scope>NUCLEOTIDE SEQUENCE [LARGE SCALE GENOMIC DNA]</scope>
    <source>
        <strain evidence="2 3">CCMEE 5330</strain>
    </source>
</reference>
<evidence type="ECO:0000313" key="2">
    <source>
        <dbReference type="EMBL" id="PMB48314.1"/>
    </source>
</evidence>
<dbReference type="Proteomes" id="UP000234966">
    <property type="component" value="Unassembled WGS sequence"/>
</dbReference>
<evidence type="ECO:0000256" key="1">
    <source>
        <dbReference type="SAM" id="Phobius"/>
    </source>
</evidence>
<feature type="transmembrane region" description="Helical" evidence="1">
    <location>
        <begin position="207"/>
        <end position="229"/>
    </location>
</feature>
<feature type="transmembrane region" description="Helical" evidence="1">
    <location>
        <begin position="6"/>
        <end position="23"/>
    </location>
</feature>
<gene>
    <name evidence="2" type="ORF">CEN41_01925</name>
</gene>
<organism evidence="2 3">
    <name type="scientific">Fischerella thermalis CCMEE 5330</name>
    <dbReference type="NCBI Taxonomy" id="2019670"/>
    <lineage>
        <taxon>Bacteria</taxon>
        <taxon>Bacillati</taxon>
        <taxon>Cyanobacteriota</taxon>
        <taxon>Cyanophyceae</taxon>
        <taxon>Nostocales</taxon>
        <taxon>Hapalosiphonaceae</taxon>
        <taxon>Fischerella</taxon>
    </lineage>
</organism>
<proteinExistence type="predicted"/>
<accession>A0A2N6MNF5</accession>
<comment type="caution">
    <text evidence="2">The sequence shown here is derived from an EMBL/GenBank/DDBJ whole genome shotgun (WGS) entry which is preliminary data.</text>
</comment>
<evidence type="ECO:0000313" key="3">
    <source>
        <dbReference type="Proteomes" id="UP000234966"/>
    </source>
</evidence>